<sequence length="1009" mass="115090">MDEDRDVHQALWNVASQLSPRREHDDDPSITTLPFYEHVPPEQALKRLFKLFHTQRNSSEKDGISLDEFNRLRLAMGQEEISKEEWTRALRTMNKDEFSFVQENEFKELFGPPPFFGSTSNPHHLPQQIAMVQEIAKVEEFIHFIIMLFEKFATNQIHMTLADILVIQQQASTKSKTDQETWDNLCRQVKATTKALTWMQFARAWHINLNPSKRGVPQNFFHPYTHPSEVIQAIVANEKVQRHFGDGHVMSRKTLSSLLGVTKKKKQMTDKEWCELLETMQTEEYPLHQEGVQHSQRRLKDTSTHAKPHDTIIHTANNLMMYEVAFDEVEAIGIKVQSDFFGQVMTIQSIGDRGQAKKHPLIQLNDIVACIDGKMLLYEPAKSVEDEVTRTTYAQQLLDSHEKDKRIVFVRQEVHYTTLENNQGIQVFLQTYSAIAKGSSFQVHLPKDIMTVNGKKKLRIEADVEADVHLQAQLLPEASFEPTSGIITITFTGTKGLKAHSYLTLAIYDVDCGGKLLAGPGDITHIDGETEIHLHVDWKDWERVVTDAFISKTQGSQNTRHNDESLKPITLSIVREDCGLTFTPDFFGQVAIVKEISQVKTTTPKILPNDVLSCIGYTNANGDPVRKSMIKPFALTSSEASKHFKFIKSELQKRAESKAPYTLQFLRLNSHYITQGDRTTFTFNAVTPLSKGAILTIEMPNSDWRANDFDKVQVAFLQPDNIALTRVHWNAANHFFELTLGECTIEEDSQLILDLIGVNGPTKKTAGPSEVTMVIPNQLKFELHEHWHSFLGGWGGIANDKLVDVLGQLETSPLDLWTVLEYSHLLFQMYLDQNSELVTLNDANKLRAAVFGIGNDLTVETWTKICRTIGAKPRHGLNEKQFTCSLLELLNGDRSRDLIDGAYLKQIYVHLHSVEKLFEQSLELFEPDSHGTLGLESMQALHRTAFVHMPWKKFHEKFRVHHTLNLHDERSFEEFAKGFSMAAKDGMNPIEGWIKLHYASLLFDEFARL</sequence>
<evidence type="ECO:0000313" key="2">
    <source>
        <dbReference type="Proteomes" id="UP000243217"/>
    </source>
</evidence>
<dbReference type="AlphaFoldDB" id="A0A1V9Z4P2"/>
<gene>
    <name evidence="1" type="ORF">THRCLA_08569</name>
</gene>
<dbReference type="Gene3D" id="1.10.238.10">
    <property type="entry name" value="EF-hand"/>
    <property type="match status" value="1"/>
</dbReference>
<dbReference type="Proteomes" id="UP000243217">
    <property type="component" value="Unassembled WGS sequence"/>
</dbReference>
<comment type="caution">
    <text evidence="1">The sequence shown here is derived from an EMBL/GenBank/DDBJ whole genome shotgun (WGS) entry which is preliminary data.</text>
</comment>
<proteinExistence type="predicted"/>
<name>A0A1V9Z4P2_9STRA</name>
<evidence type="ECO:0008006" key="3">
    <source>
        <dbReference type="Google" id="ProtNLM"/>
    </source>
</evidence>
<dbReference type="InterPro" id="IPR011992">
    <property type="entry name" value="EF-hand-dom_pair"/>
</dbReference>
<organism evidence="1 2">
    <name type="scientific">Thraustotheca clavata</name>
    <dbReference type="NCBI Taxonomy" id="74557"/>
    <lineage>
        <taxon>Eukaryota</taxon>
        <taxon>Sar</taxon>
        <taxon>Stramenopiles</taxon>
        <taxon>Oomycota</taxon>
        <taxon>Saprolegniomycetes</taxon>
        <taxon>Saprolegniales</taxon>
        <taxon>Achlyaceae</taxon>
        <taxon>Thraustotheca</taxon>
    </lineage>
</organism>
<dbReference type="OrthoDB" id="10544368at2759"/>
<dbReference type="EMBL" id="JNBS01002287">
    <property type="protein sequence ID" value="OQR92964.1"/>
    <property type="molecule type" value="Genomic_DNA"/>
</dbReference>
<protein>
    <recommendedName>
        <fullName evidence="3">PDZ domain-containing protein</fullName>
    </recommendedName>
</protein>
<keyword evidence="2" id="KW-1185">Reference proteome</keyword>
<evidence type="ECO:0000313" key="1">
    <source>
        <dbReference type="EMBL" id="OQR92964.1"/>
    </source>
</evidence>
<accession>A0A1V9Z4P2</accession>
<feature type="non-terminal residue" evidence="1">
    <location>
        <position position="1009"/>
    </location>
</feature>
<dbReference type="SUPFAM" id="SSF47473">
    <property type="entry name" value="EF-hand"/>
    <property type="match status" value="1"/>
</dbReference>
<reference evidence="1 2" key="1">
    <citation type="journal article" date="2014" name="Genome Biol. Evol.">
        <title>The secreted proteins of Achlya hypogyna and Thraustotheca clavata identify the ancestral oomycete secretome and reveal gene acquisitions by horizontal gene transfer.</title>
        <authorList>
            <person name="Misner I."/>
            <person name="Blouin N."/>
            <person name="Leonard G."/>
            <person name="Richards T.A."/>
            <person name="Lane C.E."/>
        </authorList>
    </citation>
    <scope>NUCLEOTIDE SEQUENCE [LARGE SCALE GENOMIC DNA]</scope>
    <source>
        <strain evidence="1 2">ATCC 34112</strain>
    </source>
</reference>